<feature type="region of interest" description="Disordered" evidence="6">
    <location>
        <begin position="456"/>
        <end position="492"/>
    </location>
</feature>
<protein>
    <recommendedName>
        <fullName evidence="7">RGS domain-containing protein</fullName>
    </recommendedName>
</protein>
<dbReference type="PRINTS" id="PR01301">
    <property type="entry name" value="RGSPROTEIN"/>
</dbReference>
<dbReference type="InterPro" id="IPR036305">
    <property type="entry name" value="RGS_sf"/>
</dbReference>
<dbReference type="PROSITE" id="PS50132">
    <property type="entry name" value="RGS"/>
    <property type="match status" value="2"/>
</dbReference>
<dbReference type="Pfam" id="PF00400">
    <property type="entry name" value="WD40"/>
    <property type="match status" value="1"/>
</dbReference>
<comment type="subcellular location">
    <subcellularLocation>
        <location evidence="1">Nucleus</location>
    </subcellularLocation>
</comment>
<reference evidence="8 9" key="1">
    <citation type="submission" date="2022-05" db="EMBL/GenBank/DDBJ databases">
        <title>Chromosome-level reference genomes for two strains of Caenorhabditis briggsae: an improved platform for comparative genomics.</title>
        <authorList>
            <person name="Stevens L."/>
            <person name="Andersen E.C."/>
        </authorList>
    </citation>
    <scope>NUCLEOTIDE SEQUENCE [LARGE SCALE GENOMIC DNA]</scope>
    <source>
        <strain evidence="8">QX1410_ONT</strain>
        <tissue evidence="8">Whole-organism</tissue>
    </source>
</reference>
<keyword evidence="4" id="KW-0539">Nucleus</keyword>
<dbReference type="Gene3D" id="2.130.10.10">
    <property type="entry name" value="YVTN repeat-like/Quinoprotein amine dehydrogenase"/>
    <property type="match status" value="1"/>
</dbReference>
<dbReference type="Pfam" id="PF00615">
    <property type="entry name" value="RGS"/>
    <property type="match status" value="2"/>
</dbReference>
<dbReference type="AlphaFoldDB" id="A0AAE9DM25"/>
<evidence type="ECO:0000256" key="2">
    <source>
        <dbReference type="ARBA" id="ARBA00022574"/>
    </source>
</evidence>
<keyword evidence="3" id="KW-0677">Repeat</keyword>
<dbReference type="InterPro" id="IPR001680">
    <property type="entry name" value="WD40_rpt"/>
</dbReference>
<dbReference type="InterPro" id="IPR016137">
    <property type="entry name" value="RGS"/>
</dbReference>
<feature type="domain" description="RGS" evidence="7">
    <location>
        <begin position="629"/>
        <end position="742"/>
    </location>
</feature>
<feature type="domain" description="RGS" evidence="7">
    <location>
        <begin position="757"/>
        <end position="876"/>
    </location>
</feature>
<evidence type="ECO:0000259" key="7">
    <source>
        <dbReference type="PROSITE" id="PS50132"/>
    </source>
</evidence>
<dbReference type="PANTHER" id="PTHR44040:SF1">
    <property type="entry name" value="RETINOBLASTOMA-BINDING PROTEIN 5"/>
    <property type="match status" value="1"/>
</dbReference>
<sequence length="881" mass="100040">MMRKQEMAEILDRSFATQFPEEHEGILDIQNASANCCKFNRWGSIVAVGCTDGRVFVVDFITKNLSRTFPAHALPVTCLSWSRNGRKLLTSSSDNTIAVFDVLTGTLLHRIRFTSAVTYAQFHPRDDNKAIILQLNYLPTVEQFSPRMQKVLVNETPGSTDETVSAVAYDRKGKYIIAGTGKGRLIIYDSETLRHVAWCKQNTVQQIRQIIVPMKSRFIITNTQDRVIRTYELEDLIHQKGQVVEAKYKVLDMVNKAAWKNVCTDSDGLYVCGASTKAHSLYIWESNTGSLIKILHGNKGEALMDVQWHPTRPIILSVAQGGVSLWTQARVENWSAFAPEFQELEENEKYVEKESEFDMEDEDADEDMTNKNQNDEDDFIDVMNVSPSEYLASSDEEDCDVMKPARNLESGPLWYIPVPPEIDNPETEKKLPDDITQLDDILDPKSHRSMWRSYKAETPDFSDETQEVDLNVHGSDGSDSEQEEKKSGKCSRSLSPCALFNDLIIEPTVRHFSDLNIRRSGSKNDIAKQRDEFYDISSEDDTNELHVPGGRKSRSASVTSASSVPEAPVTLRVPTTKSNATSPTPSTGSNNFFIAGMFDGKERSNREAPPMPSTEGVEYPRAASWAAGNCTNVLNDDKGKQLFRVFLFQSLAEENLGFLEAMERLKKMKNGDEKVQFAKDTLNTYQGSINLSSGSMKALRNAINTETLDPEEMGPAIKEVKRLLENDQFPRFRRSELYLQYLEELLPRSYAEKWAQSFEGLLNNHVGRHHFRLFLRSIHAEENLRFWEAVVEFRSTRHKASAMNNLGRVILNTYLAEGTANEVFLPFGVRQVIERRIQDNNIDITLFDEAIKHVEQVLRNDPYVRFLQSAQYNTLLGKLNY</sequence>
<organism evidence="8 9">
    <name type="scientific">Caenorhabditis briggsae</name>
    <dbReference type="NCBI Taxonomy" id="6238"/>
    <lineage>
        <taxon>Eukaryota</taxon>
        <taxon>Metazoa</taxon>
        <taxon>Ecdysozoa</taxon>
        <taxon>Nematoda</taxon>
        <taxon>Chromadorea</taxon>
        <taxon>Rhabditida</taxon>
        <taxon>Rhabditina</taxon>
        <taxon>Rhabditomorpha</taxon>
        <taxon>Rhabditoidea</taxon>
        <taxon>Rhabditidae</taxon>
        <taxon>Peloderinae</taxon>
        <taxon>Caenorhabditis</taxon>
    </lineage>
</organism>
<feature type="repeat" description="WD" evidence="5">
    <location>
        <begin position="69"/>
        <end position="110"/>
    </location>
</feature>
<evidence type="ECO:0000256" key="1">
    <source>
        <dbReference type="ARBA" id="ARBA00004123"/>
    </source>
</evidence>
<dbReference type="PROSITE" id="PS50082">
    <property type="entry name" value="WD_REPEATS_2"/>
    <property type="match status" value="1"/>
</dbReference>
<evidence type="ECO:0000256" key="5">
    <source>
        <dbReference type="PROSITE-ProRule" id="PRU00221"/>
    </source>
</evidence>
<feature type="compositionally biased region" description="Polar residues" evidence="6">
    <location>
        <begin position="573"/>
        <end position="592"/>
    </location>
</feature>
<evidence type="ECO:0000256" key="6">
    <source>
        <dbReference type="SAM" id="MobiDB-lite"/>
    </source>
</evidence>
<dbReference type="SUPFAM" id="SSF50978">
    <property type="entry name" value="WD40 repeat-like"/>
    <property type="match status" value="1"/>
</dbReference>
<dbReference type="PANTHER" id="PTHR44040">
    <property type="entry name" value="RETINOBLASTOMA-BINDING PROTEIN 5"/>
    <property type="match status" value="1"/>
</dbReference>
<proteinExistence type="predicted"/>
<keyword evidence="2 5" id="KW-0853">WD repeat</keyword>
<dbReference type="InterPro" id="IPR015943">
    <property type="entry name" value="WD40/YVTN_repeat-like_dom_sf"/>
</dbReference>
<dbReference type="PROSITE" id="PS50294">
    <property type="entry name" value="WD_REPEATS_REGION"/>
    <property type="match status" value="1"/>
</dbReference>
<evidence type="ECO:0000313" key="9">
    <source>
        <dbReference type="Proteomes" id="UP000827892"/>
    </source>
</evidence>
<dbReference type="Proteomes" id="UP000827892">
    <property type="component" value="Chromosome II"/>
</dbReference>
<dbReference type="SMART" id="SM00320">
    <property type="entry name" value="WD40"/>
    <property type="match status" value="4"/>
</dbReference>
<feature type="region of interest" description="Disordered" evidence="6">
    <location>
        <begin position="535"/>
        <end position="593"/>
    </location>
</feature>
<dbReference type="CDD" id="cd07440">
    <property type="entry name" value="RGS"/>
    <property type="match status" value="2"/>
</dbReference>
<dbReference type="GO" id="GO:0048188">
    <property type="term" value="C:Set1C/COMPASS complex"/>
    <property type="evidence" value="ECO:0007669"/>
    <property type="project" value="InterPro"/>
</dbReference>
<dbReference type="InterPro" id="IPR044926">
    <property type="entry name" value="RGS_subdomain_2"/>
</dbReference>
<dbReference type="SMART" id="SM00315">
    <property type="entry name" value="RGS"/>
    <property type="match status" value="2"/>
</dbReference>
<dbReference type="SUPFAM" id="SSF48097">
    <property type="entry name" value="Regulator of G-protein signaling, RGS"/>
    <property type="match status" value="2"/>
</dbReference>
<accession>A0AAE9DM25</accession>
<evidence type="ECO:0000256" key="3">
    <source>
        <dbReference type="ARBA" id="ARBA00022737"/>
    </source>
</evidence>
<dbReference type="Gene3D" id="1.10.167.10">
    <property type="entry name" value="Regulator of G-protein Signalling 4, domain 2"/>
    <property type="match status" value="2"/>
</dbReference>
<feature type="compositionally biased region" description="Low complexity" evidence="6">
    <location>
        <begin position="555"/>
        <end position="569"/>
    </location>
</feature>
<evidence type="ECO:0000256" key="4">
    <source>
        <dbReference type="ARBA" id="ARBA00023242"/>
    </source>
</evidence>
<gene>
    <name evidence="8" type="ORF">L3Y34_018475</name>
</gene>
<dbReference type="EMBL" id="CP090892">
    <property type="protein sequence ID" value="ULU06676.1"/>
    <property type="molecule type" value="Genomic_DNA"/>
</dbReference>
<evidence type="ECO:0000313" key="8">
    <source>
        <dbReference type="EMBL" id="ULU06676.1"/>
    </source>
</evidence>
<name>A0AAE9DM25_CAEBR</name>
<dbReference type="InterPro" id="IPR036322">
    <property type="entry name" value="WD40_repeat_dom_sf"/>
</dbReference>
<dbReference type="InterPro" id="IPR037850">
    <property type="entry name" value="RBBP5/Swd1"/>
</dbReference>